<protein>
    <recommendedName>
        <fullName evidence="3">YlxP-like protein</fullName>
    </recommendedName>
</protein>
<dbReference type="AlphaFoldDB" id="A0A1M5PVS3"/>
<dbReference type="Proteomes" id="UP000184032">
    <property type="component" value="Unassembled WGS sequence"/>
</dbReference>
<dbReference type="Gene3D" id="3.30.70.1120">
    <property type="entry name" value="TT1725-like"/>
    <property type="match status" value="1"/>
</dbReference>
<dbReference type="SUPFAM" id="SSF103007">
    <property type="entry name" value="Hypothetical protein TT1725"/>
    <property type="match status" value="1"/>
</dbReference>
<dbReference type="PANTHER" id="PTHR36441">
    <property type="entry name" value="HYPOTHETICAL CYTOSOLIC PROTEIN"/>
    <property type="match status" value="1"/>
</dbReference>
<evidence type="ECO:0000313" key="2">
    <source>
        <dbReference type="Proteomes" id="UP000184032"/>
    </source>
</evidence>
<proteinExistence type="predicted"/>
<evidence type="ECO:0008006" key="3">
    <source>
        <dbReference type="Google" id="ProtNLM"/>
    </source>
</evidence>
<dbReference type="PANTHER" id="PTHR36441:SF1">
    <property type="entry name" value="DUF503 DOMAIN-CONTAINING PROTEIN"/>
    <property type="match status" value="1"/>
</dbReference>
<organism evidence="1 2">
    <name type="scientific">Anaerosphaera aminiphila DSM 21120</name>
    <dbReference type="NCBI Taxonomy" id="1120995"/>
    <lineage>
        <taxon>Bacteria</taxon>
        <taxon>Bacillati</taxon>
        <taxon>Bacillota</taxon>
        <taxon>Tissierellia</taxon>
        <taxon>Tissierellales</taxon>
        <taxon>Peptoniphilaceae</taxon>
        <taxon>Anaerosphaera</taxon>
    </lineage>
</organism>
<dbReference type="InterPro" id="IPR036746">
    <property type="entry name" value="TT1725-like_sf"/>
</dbReference>
<name>A0A1M5PVS3_9FIRM</name>
<dbReference type="EMBL" id="FQXI01000001">
    <property type="protein sequence ID" value="SHH05750.1"/>
    <property type="molecule type" value="Genomic_DNA"/>
</dbReference>
<reference evidence="1 2" key="1">
    <citation type="submission" date="2016-11" db="EMBL/GenBank/DDBJ databases">
        <authorList>
            <person name="Jaros S."/>
            <person name="Januszkiewicz K."/>
            <person name="Wedrychowicz H."/>
        </authorList>
    </citation>
    <scope>NUCLEOTIDE SEQUENCE [LARGE SCALE GENOMIC DNA]</scope>
    <source>
        <strain evidence="1 2">DSM 21120</strain>
    </source>
</reference>
<evidence type="ECO:0000313" key="1">
    <source>
        <dbReference type="EMBL" id="SHH05750.1"/>
    </source>
</evidence>
<accession>A0A1M5PVS3</accession>
<dbReference type="InterPro" id="IPR007546">
    <property type="entry name" value="DUF503"/>
</dbReference>
<dbReference type="RefSeq" id="WP_073183352.1">
    <property type="nucleotide sequence ID" value="NZ_FQXI01000001.1"/>
</dbReference>
<gene>
    <name evidence="1" type="ORF">SAMN02745245_00488</name>
</gene>
<dbReference type="Pfam" id="PF04456">
    <property type="entry name" value="DUF503"/>
    <property type="match status" value="1"/>
</dbReference>
<keyword evidence="2" id="KW-1185">Reference proteome</keyword>
<sequence length="93" mass="10499">MIIGTCKIELRLFSPNSLKEKRRILNSLIERLKNKFNISVAEVGSNELWQKSTLGIAVVTNNTSHANEVLDKVIDFIDDFADVEIISVNIEIL</sequence>
<dbReference type="OrthoDB" id="9809023at2"/>
<dbReference type="STRING" id="1120995.SAMN02745245_00488"/>